<accession>A0A2I0ISV6</accession>
<comment type="caution">
    <text evidence="1">The sequence shown here is derived from an EMBL/GenBank/DDBJ whole genome shotgun (WGS) entry which is preliminary data.</text>
</comment>
<keyword evidence="2" id="KW-1185">Reference proteome</keyword>
<reference evidence="1 2" key="1">
    <citation type="submission" date="2017-11" db="EMBL/GenBank/DDBJ databases">
        <title>De-novo sequencing of pomegranate (Punica granatum L.) genome.</title>
        <authorList>
            <person name="Akparov Z."/>
            <person name="Amiraslanov A."/>
            <person name="Hajiyeva S."/>
            <person name="Abbasov M."/>
            <person name="Kaur K."/>
            <person name="Hamwieh A."/>
            <person name="Solovyev V."/>
            <person name="Salamov A."/>
            <person name="Braich B."/>
            <person name="Kosarev P."/>
            <person name="Mahmoud A."/>
            <person name="Hajiyev E."/>
            <person name="Babayeva S."/>
            <person name="Izzatullayeva V."/>
            <person name="Mammadov A."/>
            <person name="Mammadov A."/>
            <person name="Sharifova S."/>
            <person name="Ojaghi J."/>
            <person name="Eynullazada K."/>
            <person name="Bayramov B."/>
            <person name="Abdulazimova A."/>
            <person name="Shahmuradov I."/>
        </authorList>
    </citation>
    <scope>NUCLEOTIDE SEQUENCE [LARGE SCALE GENOMIC DNA]</scope>
    <source>
        <strain evidence="2">cv. AG2017</strain>
        <tissue evidence="1">Leaf</tissue>
    </source>
</reference>
<dbReference type="AlphaFoldDB" id="A0A2I0ISV6"/>
<evidence type="ECO:0000313" key="2">
    <source>
        <dbReference type="Proteomes" id="UP000233551"/>
    </source>
</evidence>
<sequence>MYDRRSSCPMSNEVTPLLLQKIFLGGSLTEKCGLQRVPSLVRGLGGKDGKLGFEITISSISADPSLMPLRLTSPLLLLLCQLLTASPAGPLRLSPPYPTASCQKNALLTEFLNTNFVAAIPTRTRVSGRLFRLNLTKEQPSF</sequence>
<dbReference type="Proteomes" id="UP000233551">
    <property type="component" value="Unassembled WGS sequence"/>
</dbReference>
<proteinExistence type="predicted"/>
<organism evidence="1 2">
    <name type="scientific">Punica granatum</name>
    <name type="common">Pomegranate</name>
    <dbReference type="NCBI Taxonomy" id="22663"/>
    <lineage>
        <taxon>Eukaryota</taxon>
        <taxon>Viridiplantae</taxon>
        <taxon>Streptophyta</taxon>
        <taxon>Embryophyta</taxon>
        <taxon>Tracheophyta</taxon>
        <taxon>Spermatophyta</taxon>
        <taxon>Magnoliopsida</taxon>
        <taxon>eudicotyledons</taxon>
        <taxon>Gunneridae</taxon>
        <taxon>Pentapetalae</taxon>
        <taxon>rosids</taxon>
        <taxon>malvids</taxon>
        <taxon>Myrtales</taxon>
        <taxon>Lythraceae</taxon>
        <taxon>Punica</taxon>
    </lineage>
</organism>
<gene>
    <name evidence="1" type="ORF">CRG98_032860</name>
</gene>
<evidence type="ECO:0000313" key="1">
    <source>
        <dbReference type="EMBL" id="PKI46720.1"/>
    </source>
</evidence>
<name>A0A2I0ISV6_PUNGR</name>
<dbReference type="EMBL" id="PGOL01002593">
    <property type="protein sequence ID" value="PKI46720.1"/>
    <property type="molecule type" value="Genomic_DNA"/>
</dbReference>
<protein>
    <submittedName>
        <fullName evidence="1">Uncharacterized protein</fullName>
    </submittedName>
</protein>